<dbReference type="Pfam" id="PF13559">
    <property type="entry name" value="DUF4129"/>
    <property type="match status" value="1"/>
</dbReference>
<feature type="transmembrane region" description="Helical" evidence="2">
    <location>
        <begin position="69"/>
        <end position="89"/>
    </location>
</feature>
<dbReference type="STRING" id="767452.AVL62_06410"/>
<dbReference type="Proteomes" id="UP000054837">
    <property type="component" value="Unassembled WGS sequence"/>
</dbReference>
<evidence type="ECO:0000313" key="4">
    <source>
        <dbReference type="EMBL" id="KUG59308.1"/>
    </source>
</evidence>
<evidence type="ECO:0000259" key="3">
    <source>
        <dbReference type="Pfam" id="PF13559"/>
    </source>
</evidence>
<feature type="region of interest" description="Disordered" evidence="1">
    <location>
        <begin position="1"/>
        <end position="22"/>
    </location>
</feature>
<reference evidence="4 5" key="1">
    <citation type="submission" date="2015-12" db="EMBL/GenBank/DDBJ databases">
        <title>Serinicoccus chungangenesis strain CD08_5 genome sequencing and assembly.</title>
        <authorList>
            <person name="Chander A.M."/>
            <person name="Kaur G."/>
            <person name="Nair G.R."/>
            <person name="Dhawan D.K."/>
            <person name="Kochhar R.K."/>
            <person name="Mayilraj S."/>
            <person name="Bhadada S.K."/>
        </authorList>
    </citation>
    <scope>NUCLEOTIDE SEQUENCE [LARGE SCALE GENOMIC DNA]</scope>
    <source>
        <strain evidence="4 5">CD08_5</strain>
    </source>
</reference>
<keyword evidence="2" id="KW-1133">Transmembrane helix</keyword>
<organism evidence="4 5">
    <name type="scientific">Serinicoccus chungangensis</name>
    <dbReference type="NCBI Taxonomy" id="767452"/>
    <lineage>
        <taxon>Bacteria</taxon>
        <taxon>Bacillati</taxon>
        <taxon>Actinomycetota</taxon>
        <taxon>Actinomycetes</taxon>
        <taxon>Micrococcales</taxon>
        <taxon>Ornithinimicrobiaceae</taxon>
        <taxon>Serinicoccus</taxon>
    </lineage>
</organism>
<dbReference type="RefSeq" id="WP_058889783.1">
    <property type="nucleotide sequence ID" value="NZ_LQBL01000002.1"/>
</dbReference>
<dbReference type="OrthoDB" id="3389322at2"/>
<gene>
    <name evidence="4" type="ORF">AVL62_06410</name>
</gene>
<accession>A0A0W8IH84</accession>
<name>A0A0W8IH84_9MICO</name>
<keyword evidence="2" id="KW-0812">Transmembrane</keyword>
<sequence>MPVPALRTLPPVLPAPGAVDPDRDEARRWLQEELDSGDYRLEVPWWLRLWRWVTDRLPDPAALGPLPPWTTWVVLAAVVVAVTAVALFVTRDRWRTGRLAPAGRAGAVLDGRRRSAADYRGAARAALEAGRADEAVLEAFRAIAAGATERTLLEDRPGRTAHEVAVELGDVFGAHAEPLHRAGDTFDAVRYGGHHADTDQARAVVQLDADLDAARPELPGGRRPQMAVPS</sequence>
<evidence type="ECO:0000256" key="2">
    <source>
        <dbReference type="SAM" id="Phobius"/>
    </source>
</evidence>
<dbReference type="EMBL" id="LQBL01000002">
    <property type="protein sequence ID" value="KUG59308.1"/>
    <property type="molecule type" value="Genomic_DNA"/>
</dbReference>
<evidence type="ECO:0000313" key="5">
    <source>
        <dbReference type="Proteomes" id="UP000054837"/>
    </source>
</evidence>
<evidence type="ECO:0000256" key="1">
    <source>
        <dbReference type="SAM" id="MobiDB-lite"/>
    </source>
</evidence>
<comment type="caution">
    <text evidence="4">The sequence shown here is derived from an EMBL/GenBank/DDBJ whole genome shotgun (WGS) entry which is preliminary data.</text>
</comment>
<dbReference type="InterPro" id="IPR025403">
    <property type="entry name" value="TgpA-like_C"/>
</dbReference>
<keyword evidence="5" id="KW-1185">Reference proteome</keyword>
<dbReference type="AlphaFoldDB" id="A0A0W8IH84"/>
<proteinExistence type="predicted"/>
<feature type="domain" description="Protein-glutamine gamma-glutamyltransferase-like C-terminal" evidence="3">
    <location>
        <begin position="139"/>
        <end position="208"/>
    </location>
</feature>
<keyword evidence="2" id="KW-0472">Membrane</keyword>
<protein>
    <recommendedName>
        <fullName evidence="3">Protein-glutamine gamma-glutamyltransferase-like C-terminal domain-containing protein</fullName>
    </recommendedName>
</protein>